<evidence type="ECO:0000313" key="7">
    <source>
        <dbReference type="EMBL" id="KXG77046.1"/>
    </source>
</evidence>
<dbReference type="Pfam" id="PF04327">
    <property type="entry name" value="Peptidase_Prp"/>
    <property type="match status" value="1"/>
</dbReference>
<dbReference type="EMBL" id="LOEE01000019">
    <property type="protein sequence ID" value="KXG77046.1"/>
    <property type="molecule type" value="Genomic_DNA"/>
</dbReference>
<dbReference type="OrthoDB" id="48998at2"/>
<evidence type="ECO:0000256" key="5">
    <source>
        <dbReference type="ARBA" id="ARBA00044503"/>
    </source>
</evidence>
<dbReference type="STRING" id="520762.AN619_05740"/>
<dbReference type="PANTHER" id="PTHR39178">
    <property type="entry name" value="HYPOTHETICAL RIBOSOME-ASSOCIATED PROTEIN"/>
    <property type="match status" value="1"/>
</dbReference>
<dbReference type="GO" id="GO:0006508">
    <property type="term" value="P:proteolysis"/>
    <property type="evidence" value="ECO:0007669"/>
    <property type="project" value="UniProtKB-KW"/>
</dbReference>
<comment type="caution">
    <text evidence="7">The sequence shown here is derived from an EMBL/GenBank/DDBJ whole genome shotgun (WGS) entry which is preliminary data.</text>
</comment>
<keyword evidence="2" id="KW-0645">Protease</keyword>
<keyword evidence="8" id="KW-1185">Reference proteome</keyword>
<organism evidence="7 8">
    <name type="scientific">Thermotalea metallivorans</name>
    <dbReference type="NCBI Taxonomy" id="520762"/>
    <lineage>
        <taxon>Bacteria</taxon>
        <taxon>Bacillati</taxon>
        <taxon>Bacillota</taxon>
        <taxon>Clostridia</taxon>
        <taxon>Peptostreptococcales</taxon>
        <taxon>Thermotaleaceae</taxon>
        <taxon>Thermotalea</taxon>
    </lineage>
</organism>
<comment type="similarity">
    <text evidence="5">Belongs to the Prp family.</text>
</comment>
<sequence>MIKIYIHRDAHKNIIGYTVQGHANAAAYGEDIVCASISILAQTALLALHELLSIDVAYEIDHGWLYCKLPMNLPKELFDKANLILNTMLIGIKGTQGMYGRYIELHDEEV</sequence>
<dbReference type="InterPro" id="IPR007422">
    <property type="entry name" value="Peptidase_Prp"/>
</dbReference>
<keyword evidence="4" id="KW-0788">Thiol protease</keyword>
<evidence type="ECO:0000256" key="2">
    <source>
        <dbReference type="ARBA" id="ARBA00022670"/>
    </source>
</evidence>
<dbReference type="AlphaFoldDB" id="A0A140L921"/>
<evidence type="ECO:0000256" key="6">
    <source>
        <dbReference type="ARBA" id="ARBA00044538"/>
    </source>
</evidence>
<reference evidence="7 8" key="1">
    <citation type="submission" date="2015-12" db="EMBL/GenBank/DDBJ databases">
        <title>Draft genome sequence of the thermoanaerobe Thermotalea metallivorans, an isolate from the runoff channel of the Great Artesian Basin, Australia.</title>
        <authorList>
            <person name="Patel B.K."/>
        </authorList>
    </citation>
    <scope>NUCLEOTIDE SEQUENCE [LARGE SCALE GENOMIC DNA]</scope>
    <source>
        <strain evidence="7 8">B2-1</strain>
    </source>
</reference>
<accession>A0A140L921</accession>
<dbReference type="RefSeq" id="WP_083524960.1">
    <property type="nucleotide sequence ID" value="NZ_LOEE01000019.1"/>
</dbReference>
<evidence type="ECO:0000256" key="1">
    <source>
        <dbReference type="ARBA" id="ARBA00022517"/>
    </source>
</evidence>
<dbReference type="GO" id="GO:0042254">
    <property type="term" value="P:ribosome biogenesis"/>
    <property type="evidence" value="ECO:0007669"/>
    <property type="project" value="UniProtKB-KW"/>
</dbReference>
<dbReference type="Proteomes" id="UP000070456">
    <property type="component" value="Unassembled WGS sequence"/>
</dbReference>
<dbReference type="Gene3D" id="3.30.70.1490">
    <property type="entry name" value="Cysteine protease Prp"/>
    <property type="match status" value="1"/>
</dbReference>
<dbReference type="PANTHER" id="PTHR39178:SF1">
    <property type="entry name" value="RIBOSOMAL-PROCESSING CYSTEINE PROTEASE PRP"/>
    <property type="match status" value="1"/>
</dbReference>
<dbReference type="InterPro" id="IPR036764">
    <property type="entry name" value="Peptidase_Prp_sf"/>
</dbReference>
<proteinExistence type="inferred from homology"/>
<keyword evidence="1" id="KW-0690">Ribosome biogenesis</keyword>
<dbReference type="CDD" id="cd16332">
    <property type="entry name" value="Prp-like"/>
    <property type="match status" value="1"/>
</dbReference>
<dbReference type="SUPFAM" id="SSF118010">
    <property type="entry name" value="TM1457-like"/>
    <property type="match status" value="1"/>
</dbReference>
<gene>
    <name evidence="7" type="ORF">AN619_05740</name>
</gene>
<dbReference type="GO" id="GO:0008234">
    <property type="term" value="F:cysteine-type peptidase activity"/>
    <property type="evidence" value="ECO:0007669"/>
    <property type="project" value="UniProtKB-KW"/>
</dbReference>
<evidence type="ECO:0000313" key="8">
    <source>
        <dbReference type="Proteomes" id="UP000070456"/>
    </source>
</evidence>
<name>A0A140L921_9FIRM</name>
<protein>
    <recommendedName>
        <fullName evidence="6">Ribosomal processing cysteine protease Prp</fullName>
    </recommendedName>
</protein>
<evidence type="ECO:0000256" key="4">
    <source>
        <dbReference type="ARBA" id="ARBA00022807"/>
    </source>
</evidence>
<keyword evidence="3" id="KW-0378">Hydrolase</keyword>
<evidence type="ECO:0000256" key="3">
    <source>
        <dbReference type="ARBA" id="ARBA00022801"/>
    </source>
</evidence>